<organism evidence="1 2">
    <name type="scientific">Emericellopsis cladophorae</name>
    <dbReference type="NCBI Taxonomy" id="2686198"/>
    <lineage>
        <taxon>Eukaryota</taxon>
        <taxon>Fungi</taxon>
        <taxon>Dikarya</taxon>
        <taxon>Ascomycota</taxon>
        <taxon>Pezizomycotina</taxon>
        <taxon>Sordariomycetes</taxon>
        <taxon>Hypocreomycetidae</taxon>
        <taxon>Hypocreales</taxon>
        <taxon>Bionectriaceae</taxon>
        <taxon>Emericellopsis</taxon>
    </lineage>
</organism>
<dbReference type="EMBL" id="JAGIXG020000102">
    <property type="protein sequence ID" value="KAI6777803.1"/>
    <property type="molecule type" value="Genomic_DNA"/>
</dbReference>
<proteinExistence type="predicted"/>
<name>A0A9P9XUG6_9HYPO</name>
<evidence type="ECO:0000313" key="2">
    <source>
        <dbReference type="Proteomes" id="UP001055219"/>
    </source>
</evidence>
<dbReference type="RefSeq" id="XP_051358659.1">
    <property type="nucleotide sequence ID" value="XM_051510433.1"/>
</dbReference>
<protein>
    <submittedName>
        <fullName evidence="1">Uncharacterized protein</fullName>
    </submittedName>
</protein>
<keyword evidence="2" id="KW-1185">Reference proteome</keyword>
<reference evidence="1" key="1">
    <citation type="journal article" date="2021" name="J Fungi (Basel)">
        <title>Genomic and Metabolomic Analyses of the Marine Fungus Emericellopsis cladophorae: Insights into Saltwater Adaptability Mechanisms and Its Biosynthetic Potential.</title>
        <authorList>
            <person name="Goncalves M.F.M."/>
            <person name="Hilario S."/>
            <person name="Van de Peer Y."/>
            <person name="Esteves A.C."/>
            <person name="Alves A."/>
        </authorList>
    </citation>
    <scope>NUCLEOTIDE SEQUENCE</scope>
    <source>
        <strain evidence="1">MUM 19.33</strain>
    </source>
</reference>
<gene>
    <name evidence="1" type="ORF">J7T54_002839</name>
</gene>
<sequence>MYASGSEYDRHGRVCDKLPGNDGRRSLLRREGYRDVAISDWDDCANLETYGLRPVSQGFADKAEGVWGQVALDDHVVTFTHQRFTQNRDYARMGAASTCRKVMDLLGMTPEEVVAHFTQAERHAKYYYLGYDESTGVILDATLAKSMNISTTTGGTRRKEIAYCGYFETRMTLGASANLRSLPSCDCEEQSEVVGMRGVETFSQCEDGGFSATGIYSVQANVDASFLLAQPLAYGLAEESWPPRTCGTWSPRRSVSHQRL</sequence>
<dbReference type="AlphaFoldDB" id="A0A9P9XUG6"/>
<dbReference type="Proteomes" id="UP001055219">
    <property type="component" value="Unassembled WGS sequence"/>
</dbReference>
<comment type="caution">
    <text evidence="1">The sequence shown here is derived from an EMBL/GenBank/DDBJ whole genome shotgun (WGS) entry which is preliminary data.</text>
</comment>
<accession>A0A9P9XUG6</accession>
<reference evidence="1" key="2">
    <citation type="submission" date="2022-07" db="EMBL/GenBank/DDBJ databases">
        <authorList>
            <person name="Goncalves M.F.M."/>
            <person name="Hilario S."/>
            <person name="Van De Peer Y."/>
            <person name="Esteves A.C."/>
            <person name="Alves A."/>
        </authorList>
    </citation>
    <scope>NUCLEOTIDE SEQUENCE</scope>
    <source>
        <strain evidence="1">MUM 19.33</strain>
    </source>
</reference>
<evidence type="ECO:0000313" key="1">
    <source>
        <dbReference type="EMBL" id="KAI6777803.1"/>
    </source>
</evidence>
<dbReference type="GeneID" id="75829347"/>